<evidence type="ECO:0000313" key="1">
    <source>
        <dbReference type="EMBL" id="KAH6622845.1"/>
    </source>
</evidence>
<protein>
    <submittedName>
        <fullName evidence="1">6-phosphofructo-2-kinase-domain-containing protein</fullName>
    </submittedName>
</protein>
<organism evidence="1 2">
    <name type="scientific">Chaetomium tenue</name>
    <dbReference type="NCBI Taxonomy" id="1854479"/>
    <lineage>
        <taxon>Eukaryota</taxon>
        <taxon>Fungi</taxon>
        <taxon>Dikarya</taxon>
        <taxon>Ascomycota</taxon>
        <taxon>Pezizomycotina</taxon>
        <taxon>Sordariomycetes</taxon>
        <taxon>Sordariomycetidae</taxon>
        <taxon>Sordariales</taxon>
        <taxon>Chaetomiaceae</taxon>
        <taxon>Chaetomium</taxon>
    </lineage>
</organism>
<accession>A0ACB7NX13</accession>
<comment type="caution">
    <text evidence="1">The sequence shown here is derived from an EMBL/GenBank/DDBJ whole genome shotgun (WGS) entry which is preliminary data.</text>
</comment>
<gene>
    <name evidence="1" type="ORF">F5144DRAFT_595124</name>
</gene>
<dbReference type="Proteomes" id="UP000724584">
    <property type="component" value="Unassembled WGS sequence"/>
</dbReference>
<sequence length="830" mass="93451">MQHAQDGVQLDKQRASRGSLSVESLHQRVRCESSYVISFPTWTPVPVPRAPESQVSIAPKFVFASHIRRKTVVAYGPKKVQPVQSVQSMQSVQLSQSNLFFGPPVPFIRQISCLVHVTASVSLPRPTESPSQRSQFFIILHFYISPSTTGITADHLHFEEDAVAVAPQPQDQSLRKLAMSHRMGAAFSGPSSPTIQANADGRNADAQHLHATDLPPPALTNALKTLKTSDPGVPGPPNGNGLPNGLHYDSPYSHSISSTAPASPRIPPVRQNSGSHTPRVRPHATTLNIPGMTRSRASPDGRIPDRDVAAKLVIIMVGLPARGKSYITKKLHRYLSWQQHNTKIFNVGNRRRIAAGVANPADMSPTSTTNRHDVPSQAATILSKGAKGPDIVLDDEPTKLDLNKAKSKEKMDQSASFFDPKNEAAAKIREQVALDTLDELLAYLLHQGGAVGILDATNSTIHRRKLLVDHIQAREPKLGILFIESVCHDQNLLEANMRLKLFGPDYKDQDPHKALEDFKKRVKAYESAYEPLGKWEEDHDLQYIQMIDVGRKIVQHRLRGFLSGGIVSYLSTFNLSPRQIWITRHGQSEDNRVQKLGGNSELTERGHFYGQALYNFVTYKRKEWLIHQKNRIASSTFPPKPGDNTPPYPELNQELDDKNFCIWTSMLKRSVETAEYFEADEDYDVKAWEMLNELNAGDFEGMTYEEIAEQYPEEYAKRAKDKLQYIYPGVGGEGYLQIISRLRDMVREIERITDHVLIIGHRSVCRVLMAYFMDLTRDDIADLDLPLGILYAIEPKPYGIEFHAYRYNEETFWFDEMPDYKPQRTVDRNS</sequence>
<evidence type="ECO:0000313" key="2">
    <source>
        <dbReference type="Proteomes" id="UP000724584"/>
    </source>
</evidence>
<keyword evidence="2" id="KW-1185">Reference proteome</keyword>
<proteinExistence type="predicted"/>
<name>A0ACB7NX13_9PEZI</name>
<dbReference type="EMBL" id="JAGIZQ010000006">
    <property type="protein sequence ID" value="KAH6622845.1"/>
    <property type="molecule type" value="Genomic_DNA"/>
</dbReference>
<reference evidence="1 2" key="1">
    <citation type="journal article" date="2021" name="Nat. Commun.">
        <title>Genetic determinants of endophytism in the Arabidopsis root mycobiome.</title>
        <authorList>
            <person name="Mesny F."/>
            <person name="Miyauchi S."/>
            <person name="Thiergart T."/>
            <person name="Pickel B."/>
            <person name="Atanasova L."/>
            <person name="Karlsson M."/>
            <person name="Huettel B."/>
            <person name="Barry K.W."/>
            <person name="Haridas S."/>
            <person name="Chen C."/>
            <person name="Bauer D."/>
            <person name="Andreopoulos W."/>
            <person name="Pangilinan J."/>
            <person name="LaButti K."/>
            <person name="Riley R."/>
            <person name="Lipzen A."/>
            <person name="Clum A."/>
            <person name="Drula E."/>
            <person name="Henrissat B."/>
            <person name="Kohler A."/>
            <person name="Grigoriev I.V."/>
            <person name="Martin F.M."/>
            <person name="Hacquard S."/>
        </authorList>
    </citation>
    <scope>NUCLEOTIDE SEQUENCE [LARGE SCALE GENOMIC DNA]</scope>
    <source>
        <strain evidence="1 2">MPI-SDFR-AT-0079</strain>
    </source>
</reference>